<keyword evidence="3" id="KW-1185">Reference proteome</keyword>
<evidence type="ECO:0000313" key="2">
    <source>
        <dbReference type="EMBL" id="MDR4305661.1"/>
    </source>
</evidence>
<dbReference type="InterPro" id="IPR054189">
    <property type="entry name" value="DUF6894"/>
</dbReference>
<dbReference type="RefSeq" id="WP_309388842.1">
    <property type="nucleotide sequence ID" value="NZ_JADBEO010000005.1"/>
</dbReference>
<dbReference type="Pfam" id="PF21834">
    <property type="entry name" value="DUF6894"/>
    <property type="match status" value="1"/>
</dbReference>
<feature type="domain" description="DUF6894" evidence="1">
    <location>
        <begin position="3"/>
        <end position="70"/>
    </location>
</feature>
<organism evidence="2 3">
    <name type="scientific">Chelatococcus sambhunathii</name>
    <dbReference type="NCBI Taxonomy" id="363953"/>
    <lineage>
        <taxon>Bacteria</taxon>
        <taxon>Pseudomonadati</taxon>
        <taxon>Pseudomonadota</taxon>
        <taxon>Alphaproteobacteria</taxon>
        <taxon>Hyphomicrobiales</taxon>
        <taxon>Chelatococcaceae</taxon>
        <taxon>Chelatococcus</taxon>
    </lineage>
</organism>
<evidence type="ECO:0000313" key="3">
    <source>
        <dbReference type="Proteomes" id="UP001181622"/>
    </source>
</evidence>
<protein>
    <recommendedName>
        <fullName evidence="1">DUF6894 domain-containing protein</fullName>
    </recommendedName>
</protein>
<evidence type="ECO:0000259" key="1">
    <source>
        <dbReference type="Pfam" id="PF21834"/>
    </source>
</evidence>
<reference evidence="2" key="1">
    <citation type="submission" date="2020-10" db="EMBL/GenBank/DDBJ databases">
        <authorList>
            <person name="Abbas A."/>
            <person name="Razzaq R."/>
            <person name="Waqas M."/>
            <person name="Abbas N."/>
            <person name="Nielsen T.K."/>
            <person name="Hansen L.H."/>
            <person name="Hussain S."/>
            <person name="Shahid M."/>
        </authorList>
    </citation>
    <scope>NUCLEOTIDE SEQUENCE</scope>
    <source>
        <strain evidence="2">S14</strain>
    </source>
</reference>
<dbReference type="EMBL" id="JADBEO010000005">
    <property type="protein sequence ID" value="MDR4305661.1"/>
    <property type="molecule type" value="Genomic_DNA"/>
</dbReference>
<proteinExistence type="predicted"/>
<gene>
    <name evidence="2" type="ORF">IHQ68_03365</name>
</gene>
<name>A0ABU1DC63_9HYPH</name>
<comment type="caution">
    <text evidence="2">The sequence shown here is derived from an EMBL/GenBank/DDBJ whole genome shotgun (WGS) entry which is preliminary data.</text>
</comment>
<sequence>MPRFHFNVYDGETSIDEAGTELPDLVFARREAIRYSGELLEDAGRREGLGPEWRMEVTDESGLILFALHFVVIEAPAISKKPEE</sequence>
<accession>A0ABU1DC63</accession>
<dbReference type="Proteomes" id="UP001181622">
    <property type="component" value="Unassembled WGS sequence"/>
</dbReference>